<feature type="binding site" evidence="7">
    <location>
        <position position="217"/>
    </location>
    <ligand>
        <name>FAD</name>
        <dbReference type="ChEBI" id="CHEBI:57692"/>
    </ligand>
</feature>
<feature type="compositionally biased region" description="Low complexity" evidence="8">
    <location>
        <begin position="36"/>
        <end position="72"/>
    </location>
</feature>
<evidence type="ECO:0000256" key="6">
    <source>
        <dbReference type="ARBA" id="ARBA00023027"/>
    </source>
</evidence>
<dbReference type="PANTHER" id="PTHR19370">
    <property type="entry name" value="NADH-CYTOCHROME B5 REDUCTASE"/>
    <property type="match status" value="1"/>
</dbReference>
<comment type="caution">
    <text evidence="11">The sequence shown here is derived from an EMBL/GenBank/DDBJ whole genome shotgun (WGS) entry which is preliminary data.</text>
</comment>
<dbReference type="InterPro" id="IPR001433">
    <property type="entry name" value="OxRdtase_FAD/NAD-bd"/>
</dbReference>
<evidence type="ECO:0000256" key="4">
    <source>
        <dbReference type="ARBA" id="ARBA00022827"/>
    </source>
</evidence>
<dbReference type="Proteomes" id="UP000319731">
    <property type="component" value="Unassembled WGS sequence"/>
</dbReference>
<organism evidence="11 12">
    <name type="scientific">Synchytrium microbalum</name>
    <dbReference type="NCBI Taxonomy" id="1806994"/>
    <lineage>
        <taxon>Eukaryota</taxon>
        <taxon>Fungi</taxon>
        <taxon>Fungi incertae sedis</taxon>
        <taxon>Chytridiomycota</taxon>
        <taxon>Chytridiomycota incertae sedis</taxon>
        <taxon>Chytridiomycetes</taxon>
        <taxon>Synchytriales</taxon>
        <taxon>Synchytriaceae</taxon>
        <taxon>Synchytrium</taxon>
    </lineage>
</organism>
<dbReference type="InterPro" id="IPR017927">
    <property type="entry name" value="FAD-bd_FR_type"/>
</dbReference>
<dbReference type="InterPro" id="IPR001834">
    <property type="entry name" value="CBR-like"/>
</dbReference>
<protein>
    <recommendedName>
        <fullName evidence="10">FAD-binding FR-type domain-containing protein</fullName>
    </recommendedName>
</protein>
<dbReference type="CDD" id="cd06183">
    <property type="entry name" value="cyt_b5_reduct_like"/>
    <property type="match status" value="1"/>
</dbReference>
<feature type="binding site" evidence="7">
    <location>
        <position position="204"/>
    </location>
    <ligand>
        <name>FAD</name>
        <dbReference type="ChEBI" id="CHEBI:57692"/>
    </ligand>
</feature>
<dbReference type="Pfam" id="PF00970">
    <property type="entry name" value="FAD_binding_6"/>
    <property type="match status" value="1"/>
</dbReference>
<dbReference type="Gene3D" id="2.40.30.10">
    <property type="entry name" value="Translation factors"/>
    <property type="match status" value="1"/>
</dbReference>
<keyword evidence="3 7" id="KW-0285">Flavoprotein</keyword>
<comment type="cofactor">
    <cofactor evidence="1 7">
        <name>FAD</name>
        <dbReference type="ChEBI" id="CHEBI:57692"/>
    </cofactor>
</comment>
<keyword evidence="12" id="KW-1185">Reference proteome</keyword>
<evidence type="ECO:0000256" key="1">
    <source>
        <dbReference type="ARBA" id="ARBA00001974"/>
    </source>
</evidence>
<feature type="transmembrane region" description="Helical" evidence="9">
    <location>
        <begin position="116"/>
        <end position="134"/>
    </location>
</feature>
<gene>
    <name evidence="11" type="ORF">SmJEL517_g02000</name>
</gene>
<keyword evidence="6" id="KW-0520">NAD</keyword>
<feature type="binding site" evidence="7">
    <location>
        <position position="226"/>
    </location>
    <ligand>
        <name>FAD</name>
        <dbReference type="ChEBI" id="CHEBI:57692"/>
    </ligand>
</feature>
<dbReference type="InterPro" id="IPR008333">
    <property type="entry name" value="Cbr1-like_FAD-bd_dom"/>
</dbReference>
<evidence type="ECO:0000256" key="7">
    <source>
        <dbReference type="PIRSR" id="PIRSR601834-1"/>
    </source>
</evidence>
<dbReference type="AlphaFoldDB" id="A0A507C2M6"/>
<dbReference type="Gene3D" id="3.40.50.80">
    <property type="entry name" value="Nucleotide-binding domain of ferredoxin-NADP reductase (FNR) module"/>
    <property type="match status" value="1"/>
</dbReference>
<evidence type="ECO:0000313" key="12">
    <source>
        <dbReference type="Proteomes" id="UP000319731"/>
    </source>
</evidence>
<feature type="binding site" evidence="7">
    <location>
        <position position="268"/>
    </location>
    <ligand>
        <name>FAD</name>
        <dbReference type="ChEBI" id="CHEBI:57692"/>
    </ligand>
</feature>
<reference evidence="11 12" key="1">
    <citation type="journal article" date="2019" name="Sci. Rep.">
        <title>Comparative genomics of chytrid fungi reveal insights into the obligate biotrophic and pathogenic lifestyle of Synchytrium endobioticum.</title>
        <authorList>
            <person name="van de Vossenberg B.T.L.H."/>
            <person name="Warris S."/>
            <person name="Nguyen H.D.T."/>
            <person name="van Gent-Pelzer M.P.E."/>
            <person name="Joly D.L."/>
            <person name="van de Geest H.C."/>
            <person name="Bonants P.J.M."/>
            <person name="Smith D.S."/>
            <person name="Levesque C.A."/>
            <person name="van der Lee T.A.J."/>
        </authorList>
    </citation>
    <scope>NUCLEOTIDE SEQUENCE [LARGE SCALE GENOMIC DNA]</scope>
    <source>
        <strain evidence="11 12">JEL517</strain>
    </source>
</reference>
<dbReference type="PROSITE" id="PS51384">
    <property type="entry name" value="FAD_FR"/>
    <property type="match status" value="1"/>
</dbReference>
<dbReference type="Pfam" id="PF00175">
    <property type="entry name" value="NAD_binding_1"/>
    <property type="match status" value="1"/>
</dbReference>
<feature type="binding site" evidence="7">
    <location>
        <position position="219"/>
    </location>
    <ligand>
        <name>FAD</name>
        <dbReference type="ChEBI" id="CHEBI:57692"/>
    </ligand>
</feature>
<keyword evidence="9" id="KW-0812">Transmembrane</keyword>
<dbReference type="OrthoDB" id="432685at2759"/>
<dbReference type="InterPro" id="IPR017938">
    <property type="entry name" value="Riboflavin_synthase-like_b-brl"/>
</dbReference>
<dbReference type="RefSeq" id="XP_031026192.1">
    <property type="nucleotide sequence ID" value="XM_031167928.1"/>
</dbReference>
<feature type="domain" description="FAD-binding FR-type" evidence="10">
    <location>
        <begin position="146"/>
        <end position="251"/>
    </location>
</feature>
<dbReference type="PRINTS" id="PR00406">
    <property type="entry name" value="CYTB5RDTASE"/>
</dbReference>
<sequence length="399" mass="44873">MARSALTICCRRLASSRIATCTRPIAFRNGQTNRYSSSSSGSLPSPIPTIETSTPTRASYSRRPPIIRSPPRSEIIIPDPANIDIKHQHENDALTPVNHMKLLTTEDTPNQKTDNMIYFAVFASSMVFYIYMIVTHVPEIQSLIPDDFRPMMVQEVIPLTHDSMLMRFCTDMPIARRAPWDEKGIPIPSHVVIKDHTCEIGRKYTPVTYATNHFDVVVKVYPEGSVSRFLGKQLAGDKVYIRGPLVSMPYESNMADEIGMIAGGTGITPMYQLIKRILRNPDERTRITLLYGSKSEKDILLHNELEILQSAHPDRFKVHYIVDEPLEATEWKGERGFVSQAMIQKYMPPPTLQKSLVLVCGPEGMVRHVAGTKRSEESQGPISGILGQLGYGQNQVFKF</sequence>
<evidence type="ECO:0000313" key="11">
    <source>
        <dbReference type="EMBL" id="TPX35760.1"/>
    </source>
</evidence>
<keyword evidence="9" id="KW-0472">Membrane</keyword>
<dbReference type="SUPFAM" id="SSF63380">
    <property type="entry name" value="Riboflavin synthase domain-like"/>
    <property type="match status" value="1"/>
</dbReference>
<keyword evidence="9" id="KW-1133">Transmembrane helix</keyword>
<accession>A0A507C2M6</accession>
<dbReference type="InterPro" id="IPR039261">
    <property type="entry name" value="FNR_nucleotide-bd"/>
</dbReference>
<evidence type="ECO:0000259" key="10">
    <source>
        <dbReference type="PROSITE" id="PS51384"/>
    </source>
</evidence>
<feature type="binding site" evidence="7">
    <location>
        <position position="227"/>
    </location>
    <ligand>
        <name>FAD</name>
        <dbReference type="ChEBI" id="CHEBI:57692"/>
    </ligand>
</feature>
<dbReference type="GO" id="GO:0016491">
    <property type="term" value="F:oxidoreductase activity"/>
    <property type="evidence" value="ECO:0007669"/>
    <property type="project" value="UniProtKB-KW"/>
</dbReference>
<feature type="region of interest" description="Disordered" evidence="8">
    <location>
        <begin position="30"/>
        <end position="72"/>
    </location>
</feature>
<dbReference type="EMBL" id="QEAO01000007">
    <property type="protein sequence ID" value="TPX35760.1"/>
    <property type="molecule type" value="Genomic_DNA"/>
</dbReference>
<dbReference type="STRING" id="1806994.A0A507C2M6"/>
<dbReference type="FunFam" id="3.40.50.80:FF:000009">
    <property type="entry name" value="NADH-cytochrome b5 reductase"/>
    <property type="match status" value="1"/>
</dbReference>
<evidence type="ECO:0000256" key="8">
    <source>
        <dbReference type="SAM" id="MobiDB-lite"/>
    </source>
</evidence>
<proteinExistence type="inferred from homology"/>
<keyword evidence="4 7" id="KW-0274">FAD</keyword>
<dbReference type="GeneID" id="42003225"/>
<keyword evidence="5" id="KW-0560">Oxidoreductase</keyword>
<comment type="similarity">
    <text evidence="2">Belongs to the flavoprotein pyridine nucleotide cytochrome reductase family.</text>
</comment>
<evidence type="ECO:0000256" key="2">
    <source>
        <dbReference type="ARBA" id="ARBA00006105"/>
    </source>
</evidence>
<evidence type="ECO:0000256" key="9">
    <source>
        <dbReference type="SAM" id="Phobius"/>
    </source>
</evidence>
<feature type="binding site" evidence="7">
    <location>
        <position position="202"/>
    </location>
    <ligand>
        <name>FAD</name>
        <dbReference type="ChEBI" id="CHEBI:57692"/>
    </ligand>
</feature>
<evidence type="ECO:0000256" key="3">
    <source>
        <dbReference type="ARBA" id="ARBA00022630"/>
    </source>
</evidence>
<evidence type="ECO:0000256" key="5">
    <source>
        <dbReference type="ARBA" id="ARBA00023002"/>
    </source>
</evidence>
<name>A0A507C2M6_9FUNG</name>
<dbReference type="SUPFAM" id="SSF52343">
    <property type="entry name" value="Ferredoxin reductase-like, C-terminal NADP-linked domain"/>
    <property type="match status" value="1"/>
</dbReference>